<proteinExistence type="predicted"/>
<name>A0A151U5P8_CAJCA</name>
<organism evidence="1 2">
    <name type="scientific">Cajanus cajan</name>
    <name type="common">Pigeon pea</name>
    <name type="synonym">Cajanus indicus</name>
    <dbReference type="NCBI Taxonomy" id="3821"/>
    <lineage>
        <taxon>Eukaryota</taxon>
        <taxon>Viridiplantae</taxon>
        <taxon>Streptophyta</taxon>
        <taxon>Embryophyta</taxon>
        <taxon>Tracheophyta</taxon>
        <taxon>Spermatophyta</taxon>
        <taxon>Magnoliopsida</taxon>
        <taxon>eudicotyledons</taxon>
        <taxon>Gunneridae</taxon>
        <taxon>Pentapetalae</taxon>
        <taxon>rosids</taxon>
        <taxon>fabids</taxon>
        <taxon>Fabales</taxon>
        <taxon>Fabaceae</taxon>
        <taxon>Papilionoideae</taxon>
        <taxon>50 kb inversion clade</taxon>
        <taxon>NPAAA clade</taxon>
        <taxon>indigoferoid/millettioid clade</taxon>
        <taxon>Phaseoleae</taxon>
        <taxon>Cajanus</taxon>
    </lineage>
</organism>
<dbReference type="EMBL" id="CM003604">
    <property type="protein sequence ID" value="KYP74588.1"/>
    <property type="molecule type" value="Genomic_DNA"/>
</dbReference>
<evidence type="ECO:0000313" key="1">
    <source>
        <dbReference type="EMBL" id="KYP74588.1"/>
    </source>
</evidence>
<dbReference type="OMA" id="HIPDMMK"/>
<dbReference type="Gramene" id="C.cajan_07073.t">
    <property type="protein sequence ID" value="C.cajan_07073.t.cds1"/>
    <property type="gene ID" value="C.cajan_07073"/>
</dbReference>
<keyword evidence="2" id="KW-1185">Reference proteome</keyword>
<reference evidence="1 2" key="1">
    <citation type="journal article" date="2012" name="Nat. Biotechnol.">
        <title>Draft genome sequence of pigeonpea (Cajanus cajan), an orphan legume crop of resource-poor farmers.</title>
        <authorList>
            <person name="Varshney R.K."/>
            <person name="Chen W."/>
            <person name="Li Y."/>
            <person name="Bharti A.K."/>
            <person name="Saxena R.K."/>
            <person name="Schlueter J.A."/>
            <person name="Donoghue M.T."/>
            <person name="Azam S."/>
            <person name="Fan G."/>
            <person name="Whaley A.M."/>
            <person name="Farmer A.D."/>
            <person name="Sheridan J."/>
            <person name="Iwata A."/>
            <person name="Tuteja R."/>
            <person name="Penmetsa R.V."/>
            <person name="Wu W."/>
            <person name="Upadhyaya H.D."/>
            <person name="Yang S.P."/>
            <person name="Shah T."/>
            <person name="Saxena K.B."/>
            <person name="Michael T."/>
            <person name="McCombie W.R."/>
            <person name="Yang B."/>
            <person name="Zhang G."/>
            <person name="Yang H."/>
            <person name="Wang J."/>
            <person name="Spillane C."/>
            <person name="Cook D.R."/>
            <person name="May G.D."/>
            <person name="Xu X."/>
            <person name="Jackson S.A."/>
        </authorList>
    </citation>
    <scope>NUCLEOTIDE SEQUENCE [LARGE SCALE GENOMIC DNA]</scope>
    <source>
        <strain evidence="2">cv. Asha</strain>
    </source>
</reference>
<sequence length="61" mass="7450">MAEWLKRPTHNWRIRRFNSYWMHANGTLPPISLSDFCSRMKSYWNCPVHPSEPYHIPDMMK</sequence>
<dbReference type="AlphaFoldDB" id="A0A151U5P8"/>
<evidence type="ECO:0000313" key="2">
    <source>
        <dbReference type="Proteomes" id="UP000075243"/>
    </source>
</evidence>
<dbReference type="Proteomes" id="UP000075243">
    <property type="component" value="Chromosome 2"/>
</dbReference>
<accession>A0A151U5P8</accession>
<gene>
    <name evidence="1" type="ORF">KK1_007274</name>
</gene>
<protein>
    <submittedName>
        <fullName evidence="1">Uncharacterized protein</fullName>
    </submittedName>
</protein>